<dbReference type="RefSeq" id="WP_092785688.1">
    <property type="nucleotide sequence ID" value="NZ_FNAP01000006.1"/>
</dbReference>
<proteinExistence type="predicted"/>
<dbReference type="Gene3D" id="2.60.40.10">
    <property type="entry name" value="Immunoglobulins"/>
    <property type="match status" value="1"/>
</dbReference>
<evidence type="ECO:0000313" key="3">
    <source>
        <dbReference type="Proteomes" id="UP000199412"/>
    </source>
</evidence>
<feature type="domain" description="Sulphur oxidation protein SoxZ" evidence="1">
    <location>
        <begin position="9"/>
        <end position="102"/>
    </location>
</feature>
<dbReference type="STRING" id="69960.SAMN05421720_106142"/>
<evidence type="ECO:0000313" key="2">
    <source>
        <dbReference type="EMBL" id="SDE40519.1"/>
    </source>
</evidence>
<dbReference type="AlphaFoldDB" id="A0A1G7CME5"/>
<dbReference type="InterPro" id="IPR014756">
    <property type="entry name" value="Ig_E-set"/>
</dbReference>
<dbReference type="OrthoDB" id="9795530at2"/>
<name>A0A1G7CME5_9PROT</name>
<dbReference type="NCBIfam" id="TIGR04490">
    <property type="entry name" value="SoxZ_true"/>
    <property type="match status" value="1"/>
</dbReference>
<dbReference type="Pfam" id="PF08770">
    <property type="entry name" value="SoxZ"/>
    <property type="match status" value="1"/>
</dbReference>
<dbReference type="InterPro" id="IPR014880">
    <property type="entry name" value="SoxZ_dom"/>
</dbReference>
<dbReference type="Proteomes" id="UP000199412">
    <property type="component" value="Unassembled WGS sequence"/>
</dbReference>
<dbReference type="SUPFAM" id="SSF81296">
    <property type="entry name" value="E set domains"/>
    <property type="match status" value="1"/>
</dbReference>
<organism evidence="2 3">
    <name type="scientific">Rhodospira trueperi</name>
    <dbReference type="NCBI Taxonomy" id="69960"/>
    <lineage>
        <taxon>Bacteria</taxon>
        <taxon>Pseudomonadati</taxon>
        <taxon>Pseudomonadota</taxon>
        <taxon>Alphaproteobacteria</taxon>
        <taxon>Rhodospirillales</taxon>
        <taxon>Rhodospirillaceae</taxon>
        <taxon>Rhodospira</taxon>
    </lineage>
</organism>
<reference evidence="2 3" key="1">
    <citation type="submission" date="2016-10" db="EMBL/GenBank/DDBJ databases">
        <authorList>
            <person name="de Groot N.N."/>
        </authorList>
    </citation>
    <scope>NUCLEOTIDE SEQUENCE [LARGE SCALE GENOMIC DNA]</scope>
    <source>
        <strain evidence="2 3">ATCC 700224</strain>
    </source>
</reference>
<sequence length="108" mass="12202">MARIRPRVRVPGEAAAGDVVEIKTLINHPMESGHRKDEDGNPIPRQIINRFEALFNGQEFFSVDLYPSVSSNPYISFFAKVDEAGEFTFRWHDDDGSVYEETKGIALS</sequence>
<accession>A0A1G7CME5</accession>
<dbReference type="InterPro" id="IPR013783">
    <property type="entry name" value="Ig-like_fold"/>
</dbReference>
<keyword evidence="3" id="KW-1185">Reference proteome</keyword>
<protein>
    <submittedName>
        <fullName evidence="2">Sulfur-oxidizing protein SoxZ</fullName>
    </submittedName>
</protein>
<dbReference type="InterPro" id="IPR030995">
    <property type="entry name" value="SoxZ"/>
</dbReference>
<evidence type="ECO:0000259" key="1">
    <source>
        <dbReference type="Pfam" id="PF08770"/>
    </source>
</evidence>
<dbReference type="EMBL" id="FNAP01000006">
    <property type="protein sequence ID" value="SDE40519.1"/>
    <property type="molecule type" value="Genomic_DNA"/>
</dbReference>
<gene>
    <name evidence="2" type="ORF">SAMN05421720_106142</name>
</gene>